<feature type="transmembrane region" description="Helical" evidence="1">
    <location>
        <begin position="194"/>
        <end position="216"/>
    </location>
</feature>
<evidence type="ECO:0000313" key="4">
    <source>
        <dbReference type="Proteomes" id="UP000019426"/>
    </source>
</evidence>
<dbReference type="eggNOG" id="COG1835">
    <property type="taxonomic scope" value="Bacteria"/>
</dbReference>
<dbReference type="PATRIC" id="fig|1216932.3.peg.574"/>
<name>W6S0E0_9CLOT</name>
<accession>W6S0E0</accession>
<feature type="transmembrane region" description="Helical" evidence="1">
    <location>
        <begin position="322"/>
        <end position="342"/>
    </location>
</feature>
<keyword evidence="1" id="KW-1133">Transmembrane helix</keyword>
<proteinExistence type="predicted"/>
<keyword evidence="4" id="KW-1185">Reference proteome</keyword>
<protein>
    <submittedName>
        <fullName evidence="3">Putative membrane protein</fullName>
    </submittedName>
</protein>
<dbReference type="KEGG" id="clt:CM240_0587"/>
<dbReference type="Pfam" id="PF01757">
    <property type="entry name" value="Acyl_transf_3"/>
    <property type="match status" value="1"/>
</dbReference>
<feature type="domain" description="Acyltransferase 3" evidence="2">
    <location>
        <begin position="11"/>
        <end position="338"/>
    </location>
</feature>
<dbReference type="STRING" id="1216932.CM240_0587"/>
<dbReference type="RefSeq" id="WP_044036283.1">
    <property type="nucleotide sequence ID" value="NZ_HG917868.1"/>
</dbReference>
<gene>
    <name evidence="3" type="ORF">CM240_0587</name>
</gene>
<organism evidence="3 4">
    <name type="scientific">Clostridium bornimense</name>
    <dbReference type="NCBI Taxonomy" id="1216932"/>
    <lineage>
        <taxon>Bacteria</taxon>
        <taxon>Bacillati</taxon>
        <taxon>Bacillota</taxon>
        <taxon>Clostridia</taxon>
        <taxon>Eubacteriales</taxon>
        <taxon>Clostridiaceae</taxon>
        <taxon>Clostridium</taxon>
    </lineage>
</organism>
<dbReference type="OrthoDB" id="9807022at2"/>
<evidence type="ECO:0000259" key="2">
    <source>
        <dbReference type="Pfam" id="PF01757"/>
    </source>
</evidence>
<dbReference type="AlphaFoldDB" id="W6S0E0"/>
<keyword evidence="1" id="KW-0472">Membrane</keyword>
<dbReference type="InterPro" id="IPR002656">
    <property type="entry name" value="Acyl_transf_3_dom"/>
</dbReference>
<feature type="transmembrane region" description="Helical" evidence="1">
    <location>
        <begin position="50"/>
        <end position="72"/>
    </location>
</feature>
<dbReference type="EMBL" id="HG917868">
    <property type="protein sequence ID" value="CDM67752.1"/>
    <property type="molecule type" value="Genomic_DNA"/>
</dbReference>
<keyword evidence="1" id="KW-0812">Transmembrane</keyword>
<feature type="transmembrane region" description="Helical" evidence="1">
    <location>
        <begin position="136"/>
        <end position="152"/>
    </location>
</feature>
<reference evidence="3 4" key="1">
    <citation type="submission" date="2013-11" db="EMBL/GenBank/DDBJ databases">
        <title>Complete genome sequence of Clostridum sp. M2/40.</title>
        <authorList>
            <person name="Wibberg D."/>
            <person name="Puehler A."/>
            <person name="Schlueter A."/>
        </authorList>
    </citation>
    <scope>NUCLEOTIDE SEQUENCE [LARGE SCALE GENOMIC DNA]</scope>
    <source>
        <strain evidence="4">M2/40</strain>
    </source>
</reference>
<feature type="transmembrane region" description="Helical" evidence="1">
    <location>
        <begin position="93"/>
        <end position="116"/>
    </location>
</feature>
<dbReference type="HOGENOM" id="CLU_061965_0_0_9"/>
<feature type="transmembrane region" description="Helical" evidence="1">
    <location>
        <begin position="164"/>
        <end position="182"/>
    </location>
</feature>
<feature type="transmembrane region" description="Helical" evidence="1">
    <location>
        <begin position="237"/>
        <end position="253"/>
    </location>
</feature>
<dbReference type="Proteomes" id="UP000019426">
    <property type="component" value="Chromosome M2/40_rep1"/>
</dbReference>
<evidence type="ECO:0000313" key="3">
    <source>
        <dbReference type="EMBL" id="CDM67752.1"/>
    </source>
</evidence>
<evidence type="ECO:0000256" key="1">
    <source>
        <dbReference type="SAM" id="Phobius"/>
    </source>
</evidence>
<sequence length="366" mass="43394">MGLSKEDTKMMKGVALWLMFAHHLFPFQDRIAPGNEFLPLIRFGDTNLAYIIGHAGKLCVAIYLFLSGYGLYITVMKNGRFTITNVFKRLKKLYINYWVILFIFVPIGFVIGVKVFNTREFLYNFLAIDLTYNGEWWFLKLYVQLIILFPIMNKIIRKNPWLSFLIIFIFSKLGKIATLVVNSNPNLVFLNNHMIYRDFITLLYWQPIFFMGCLFVKFDSFTKMKEIFKKIKLHNRLVYITIFIVIIASRFKIADLTFESMRYDYLYTPILIYVTINILKRQKLKNIFIFLGNNSTNMWLTHSFLCYQYIQNIVYMPKIPILIMIWLSILLIPISFGINKIINMIQIIESKILKAFYKVKNVKIQS</sequence>
<dbReference type="GO" id="GO:0016747">
    <property type="term" value="F:acyltransferase activity, transferring groups other than amino-acyl groups"/>
    <property type="evidence" value="ECO:0007669"/>
    <property type="project" value="InterPro"/>
</dbReference>